<dbReference type="CDD" id="cd06171">
    <property type="entry name" value="Sigma70_r4"/>
    <property type="match status" value="1"/>
</dbReference>
<protein>
    <submittedName>
        <fullName evidence="8">SigE family RNA polymerase sigma factor</fullName>
    </submittedName>
</protein>
<dbReference type="InterPro" id="IPR039425">
    <property type="entry name" value="RNA_pol_sigma-70-like"/>
</dbReference>
<dbReference type="Proteomes" id="UP001597326">
    <property type="component" value="Unassembled WGS sequence"/>
</dbReference>
<evidence type="ECO:0000256" key="4">
    <source>
        <dbReference type="ARBA" id="ARBA00023125"/>
    </source>
</evidence>
<dbReference type="InterPro" id="IPR014325">
    <property type="entry name" value="RNA_pol_sigma-E_actinobac"/>
</dbReference>
<organism evidence="8 9">
    <name type="scientific">Luteococcus peritonei</name>
    <dbReference type="NCBI Taxonomy" id="88874"/>
    <lineage>
        <taxon>Bacteria</taxon>
        <taxon>Bacillati</taxon>
        <taxon>Actinomycetota</taxon>
        <taxon>Actinomycetes</taxon>
        <taxon>Propionibacteriales</taxon>
        <taxon>Propionibacteriaceae</taxon>
        <taxon>Luteococcus</taxon>
    </lineage>
</organism>
<dbReference type="Gene3D" id="1.10.1740.10">
    <property type="match status" value="1"/>
</dbReference>
<dbReference type="InterPro" id="IPR007627">
    <property type="entry name" value="RNA_pol_sigma70_r2"/>
</dbReference>
<dbReference type="SUPFAM" id="SSF88659">
    <property type="entry name" value="Sigma3 and sigma4 domains of RNA polymerase sigma factors"/>
    <property type="match status" value="1"/>
</dbReference>
<dbReference type="NCBIfam" id="TIGR02983">
    <property type="entry name" value="SigE-fam_strep"/>
    <property type="match status" value="1"/>
</dbReference>
<name>A0ABW4RYK3_9ACTN</name>
<accession>A0ABW4RYK3</accession>
<proteinExistence type="inferred from homology"/>
<keyword evidence="2" id="KW-0805">Transcription regulation</keyword>
<reference evidence="9" key="1">
    <citation type="journal article" date="2019" name="Int. J. Syst. Evol. Microbiol.">
        <title>The Global Catalogue of Microorganisms (GCM) 10K type strain sequencing project: providing services to taxonomists for standard genome sequencing and annotation.</title>
        <authorList>
            <consortium name="The Broad Institute Genomics Platform"/>
            <consortium name="The Broad Institute Genome Sequencing Center for Infectious Disease"/>
            <person name="Wu L."/>
            <person name="Ma J."/>
        </authorList>
    </citation>
    <scope>NUCLEOTIDE SEQUENCE [LARGE SCALE GENOMIC DNA]</scope>
    <source>
        <strain evidence="9">CAIM 431</strain>
    </source>
</reference>
<comment type="caution">
    <text evidence="8">The sequence shown here is derived from an EMBL/GenBank/DDBJ whole genome shotgun (WGS) entry which is preliminary data.</text>
</comment>
<keyword evidence="5" id="KW-0804">Transcription</keyword>
<evidence type="ECO:0000256" key="1">
    <source>
        <dbReference type="ARBA" id="ARBA00010641"/>
    </source>
</evidence>
<dbReference type="Pfam" id="PF04542">
    <property type="entry name" value="Sigma70_r2"/>
    <property type="match status" value="1"/>
</dbReference>
<dbReference type="InterPro" id="IPR013249">
    <property type="entry name" value="RNA_pol_sigma70_r4_t2"/>
</dbReference>
<keyword evidence="4" id="KW-0238">DNA-binding</keyword>
<dbReference type="RefSeq" id="WP_343875725.1">
    <property type="nucleotide sequence ID" value="NZ_BAAAIX010000034.1"/>
</dbReference>
<sequence>MFGRSKAQRDEEFSRFVAEARDSLAGTAWLLTGDREQAADLVQAALVKTYAAWPRVRGGEASGYARRALVNENIDRWRKARPELLVAEVDDPAVADQTEQVDRRDELVRALADLPVQQRTVVVLRYFDDLSERQVAEQLGISVGAVKSAASRGLARLRAGHPEGALS</sequence>
<evidence type="ECO:0000256" key="5">
    <source>
        <dbReference type="ARBA" id="ARBA00023163"/>
    </source>
</evidence>
<dbReference type="InterPro" id="IPR013325">
    <property type="entry name" value="RNA_pol_sigma_r2"/>
</dbReference>
<dbReference type="InterPro" id="IPR014284">
    <property type="entry name" value="RNA_pol_sigma-70_dom"/>
</dbReference>
<dbReference type="SUPFAM" id="SSF88946">
    <property type="entry name" value="Sigma2 domain of RNA polymerase sigma factors"/>
    <property type="match status" value="1"/>
</dbReference>
<gene>
    <name evidence="8" type="ORF">ACFSCS_14425</name>
</gene>
<feature type="domain" description="RNA polymerase sigma factor 70 region 4 type 2" evidence="7">
    <location>
        <begin position="105"/>
        <end position="157"/>
    </location>
</feature>
<dbReference type="Gene3D" id="1.10.10.10">
    <property type="entry name" value="Winged helix-like DNA-binding domain superfamily/Winged helix DNA-binding domain"/>
    <property type="match status" value="1"/>
</dbReference>
<dbReference type="NCBIfam" id="TIGR02937">
    <property type="entry name" value="sigma70-ECF"/>
    <property type="match status" value="1"/>
</dbReference>
<dbReference type="PANTHER" id="PTHR43133">
    <property type="entry name" value="RNA POLYMERASE ECF-TYPE SIGMA FACTO"/>
    <property type="match status" value="1"/>
</dbReference>
<comment type="similarity">
    <text evidence="1">Belongs to the sigma-70 factor family. ECF subfamily.</text>
</comment>
<keyword evidence="9" id="KW-1185">Reference proteome</keyword>
<evidence type="ECO:0000256" key="3">
    <source>
        <dbReference type="ARBA" id="ARBA00023082"/>
    </source>
</evidence>
<dbReference type="Pfam" id="PF08281">
    <property type="entry name" value="Sigma70_r4_2"/>
    <property type="match status" value="1"/>
</dbReference>
<feature type="domain" description="RNA polymerase sigma-70 region 2" evidence="6">
    <location>
        <begin position="20"/>
        <end position="81"/>
    </location>
</feature>
<evidence type="ECO:0000313" key="8">
    <source>
        <dbReference type="EMBL" id="MFD1891367.1"/>
    </source>
</evidence>
<evidence type="ECO:0000256" key="2">
    <source>
        <dbReference type="ARBA" id="ARBA00023015"/>
    </source>
</evidence>
<dbReference type="InterPro" id="IPR036388">
    <property type="entry name" value="WH-like_DNA-bd_sf"/>
</dbReference>
<evidence type="ECO:0000313" key="9">
    <source>
        <dbReference type="Proteomes" id="UP001597326"/>
    </source>
</evidence>
<keyword evidence="3" id="KW-0731">Sigma factor</keyword>
<evidence type="ECO:0000259" key="7">
    <source>
        <dbReference type="Pfam" id="PF08281"/>
    </source>
</evidence>
<dbReference type="PANTHER" id="PTHR43133:SF50">
    <property type="entry name" value="ECF RNA POLYMERASE SIGMA FACTOR SIGM"/>
    <property type="match status" value="1"/>
</dbReference>
<dbReference type="InterPro" id="IPR013324">
    <property type="entry name" value="RNA_pol_sigma_r3/r4-like"/>
</dbReference>
<evidence type="ECO:0000259" key="6">
    <source>
        <dbReference type="Pfam" id="PF04542"/>
    </source>
</evidence>
<dbReference type="EMBL" id="JBHUFZ010000033">
    <property type="protein sequence ID" value="MFD1891367.1"/>
    <property type="molecule type" value="Genomic_DNA"/>
</dbReference>